<comment type="catalytic activity">
    <reaction evidence="16">
        <text>2 nitric oxide + NADPH + 2 O2 = 2 nitrate + NADP(+) + H(+)</text>
        <dbReference type="Rhea" id="RHEA:19465"/>
        <dbReference type="ChEBI" id="CHEBI:15378"/>
        <dbReference type="ChEBI" id="CHEBI:15379"/>
        <dbReference type="ChEBI" id="CHEBI:16480"/>
        <dbReference type="ChEBI" id="CHEBI:17632"/>
        <dbReference type="ChEBI" id="CHEBI:57783"/>
        <dbReference type="ChEBI" id="CHEBI:58349"/>
        <dbReference type="EC" id="1.14.12.17"/>
    </reaction>
</comment>
<dbReference type="InterPro" id="IPR017927">
    <property type="entry name" value="FAD-bd_FR_type"/>
</dbReference>
<dbReference type="EMBL" id="JALJOR010000002">
    <property type="protein sequence ID" value="KAK9823444.1"/>
    <property type="molecule type" value="Genomic_DNA"/>
</dbReference>
<evidence type="ECO:0008006" key="23">
    <source>
        <dbReference type="Google" id="ProtNLM"/>
    </source>
</evidence>
<comment type="similarity">
    <text evidence="3">Belongs to the NOS family.</text>
</comment>
<dbReference type="SMART" id="SM00248">
    <property type="entry name" value="ANK"/>
    <property type="match status" value="5"/>
</dbReference>
<dbReference type="InterPro" id="IPR023173">
    <property type="entry name" value="NADPH_Cyt_P450_Rdtase_alpha"/>
</dbReference>
<evidence type="ECO:0000259" key="19">
    <source>
        <dbReference type="PROSITE" id="PS50902"/>
    </source>
</evidence>
<dbReference type="Gene3D" id="3.90.440.10">
    <property type="entry name" value="Nitric Oxide Synthase,Heme Domain,Chain A domain 2"/>
    <property type="match status" value="1"/>
</dbReference>
<comment type="cofactor">
    <cofactor evidence="2">
        <name>FAD</name>
        <dbReference type="ChEBI" id="CHEBI:57692"/>
    </cofactor>
</comment>
<dbReference type="InterPro" id="IPR036770">
    <property type="entry name" value="Ankyrin_rpt-contain_sf"/>
</dbReference>
<comment type="cofactor">
    <cofactor evidence="1">
        <name>FMN</name>
        <dbReference type="ChEBI" id="CHEBI:58210"/>
    </cofactor>
</comment>
<dbReference type="SUPFAM" id="SSF52218">
    <property type="entry name" value="Flavoproteins"/>
    <property type="match status" value="1"/>
</dbReference>
<dbReference type="InterPro" id="IPR029039">
    <property type="entry name" value="Flavoprotein-like_sf"/>
</dbReference>
<reference evidence="21 22" key="1">
    <citation type="journal article" date="2024" name="Nat. Commun.">
        <title>Phylogenomics reveals the evolutionary origins of lichenization in chlorophyte algae.</title>
        <authorList>
            <person name="Puginier C."/>
            <person name="Libourel C."/>
            <person name="Otte J."/>
            <person name="Skaloud P."/>
            <person name="Haon M."/>
            <person name="Grisel S."/>
            <person name="Petersen M."/>
            <person name="Berrin J.G."/>
            <person name="Delaux P.M."/>
            <person name="Dal Grande F."/>
            <person name="Keller J."/>
        </authorList>
    </citation>
    <scope>NUCLEOTIDE SEQUENCE [LARGE SCALE GENOMIC DNA]</scope>
    <source>
        <strain evidence="21 22">SAG 2043</strain>
    </source>
</reference>
<dbReference type="InterPro" id="IPR008254">
    <property type="entry name" value="Flavodoxin/NO_synth"/>
</dbReference>
<dbReference type="InterPro" id="IPR001709">
    <property type="entry name" value="Flavoprot_Pyr_Nucl_cyt_Rdtase"/>
</dbReference>
<feature type="repeat" description="ANK" evidence="17">
    <location>
        <begin position="1108"/>
        <end position="1140"/>
    </location>
</feature>
<evidence type="ECO:0000256" key="16">
    <source>
        <dbReference type="ARBA" id="ARBA00049433"/>
    </source>
</evidence>
<dbReference type="Gene3D" id="3.40.50.360">
    <property type="match status" value="1"/>
</dbReference>
<dbReference type="InterPro" id="IPR036119">
    <property type="entry name" value="NOS_N_sf"/>
</dbReference>
<dbReference type="InterPro" id="IPR039261">
    <property type="entry name" value="FNR_nucleotide-bd"/>
</dbReference>
<dbReference type="InterPro" id="IPR044943">
    <property type="entry name" value="NOS_dom_1"/>
</dbReference>
<dbReference type="Gene3D" id="1.25.40.20">
    <property type="entry name" value="Ankyrin repeat-containing domain"/>
    <property type="match status" value="2"/>
</dbReference>
<dbReference type="PROSITE" id="PS51384">
    <property type="entry name" value="FAD_FR"/>
    <property type="match status" value="1"/>
</dbReference>
<dbReference type="SUPFAM" id="SSF52343">
    <property type="entry name" value="Ferredoxin reductase-like, C-terminal NADP-linked domain"/>
    <property type="match status" value="1"/>
</dbReference>
<dbReference type="SUPFAM" id="SSF46458">
    <property type="entry name" value="Globin-like"/>
    <property type="match status" value="1"/>
</dbReference>
<keyword evidence="8" id="KW-0479">Metal-binding</keyword>
<dbReference type="InterPro" id="IPR000971">
    <property type="entry name" value="Globin"/>
</dbReference>
<feature type="domain" description="FAD-binding FR-type" evidence="20">
    <location>
        <begin position="665"/>
        <end position="906"/>
    </location>
</feature>
<comment type="similarity">
    <text evidence="4">In the C-terminal section; belongs to the flavoprotein pyridine nucleotide cytochrome reductase family.</text>
</comment>
<evidence type="ECO:0000256" key="10">
    <source>
        <dbReference type="ARBA" id="ARBA00022857"/>
    </source>
</evidence>
<dbReference type="InterPro" id="IPR004030">
    <property type="entry name" value="NOS_N"/>
</dbReference>
<dbReference type="InterPro" id="IPR001094">
    <property type="entry name" value="Flavdoxin-like"/>
</dbReference>
<evidence type="ECO:0000256" key="7">
    <source>
        <dbReference type="ARBA" id="ARBA00022643"/>
    </source>
</evidence>
<dbReference type="SUPFAM" id="SSF63380">
    <property type="entry name" value="Riboflavin synthase domain-like"/>
    <property type="match status" value="1"/>
</dbReference>
<evidence type="ECO:0000256" key="2">
    <source>
        <dbReference type="ARBA" id="ARBA00001974"/>
    </source>
</evidence>
<keyword evidence="6" id="KW-0285">Flavoprotein</keyword>
<keyword evidence="10" id="KW-0521">NADP</keyword>
<evidence type="ECO:0000256" key="6">
    <source>
        <dbReference type="ARBA" id="ARBA00022630"/>
    </source>
</evidence>
<dbReference type="PRINTS" id="PR00371">
    <property type="entry name" value="FPNCR"/>
</dbReference>
<dbReference type="Pfam" id="PF12796">
    <property type="entry name" value="Ank_2"/>
    <property type="match status" value="2"/>
</dbReference>
<dbReference type="InterPro" id="IPR050607">
    <property type="entry name" value="NOS"/>
</dbReference>
<dbReference type="Gene3D" id="1.20.990.10">
    <property type="entry name" value="NADPH-cytochrome p450 Reductase, Chain A, domain 3"/>
    <property type="match status" value="1"/>
</dbReference>
<keyword evidence="22" id="KW-1185">Reference proteome</keyword>
<dbReference type="InterPro" id="IPR044940">
    <property type="entry name" value="NOS_dom_2"/>
</dbReference>
<keyword evidence="5" id="KW-0349">Heme</keyword>
<keyword evidence="7" id="KW-0288">FMN</keyword>
<evidence type="ECO:0000256" key="1">
    <source>
        <dbReference type="ARBA" id="ARBA00001917"/>
    </source>
</evidence>
<dbReference type="SUPFAM" id="SSF56512">
    <property type="entry name" value="Nitric oxide (NO) synthase oxygenase domain"/>
    <property type="match status" value="1"/>
</dbReference>
<dbReference type="InterPro" id="IPR009050">
    <property type="entry name" value="Globin-like_sf"/>
</dbReference>
<keyword evidence="14" id="KW-0520">NAD</keyword>
<dbReference type="GO" id="GO:0010181">
    <property type="term" value="F:FMN binding"/>
    <property type="evidence" value="ECO:0007669"/>
    <property type="project" value="InterPro"/>
</dbReference>
<dbReference type="SUPFAM" id="SSF48403">
    <property type="entry name" value="Ankyrin repeat"/>
    <property type="match status" value="1"/>
</dbReference>
<accession>A0AAW1QPR9</accession>
<keyword evidence="13" id="KW-0408">Iron</keyword>
<keyword evidence="17" id="KW-0040">ANK repeat</keyword>
<evidence type="ECO:0000256" key="3">
    <source>
        <dbReference type="ARBA" id="ARBA00006267"/>
    </source>
</evidence>
<dbReference type="InterPro" id="IPR044944">
    <property type="entry name" value="NOS_dom_3"/>
</dbReference>
<dbReference type="PROSITE" id="PS50297">
    <property type="entry name" value="ANK_REP_REGION"/>
    <property type="match status" value="2"/>
</dbReference>
<feature type="repeat" description="ANK" evidence="17">
    <location>
        <begin position="1174"/>
        <end position="1206"/>
    </location>
</feature>
<dbReference type="PROSITE" id="PS50088">
    <property type="entry name" value="ANK_REPEAT"/>
    <property type="match status" value="3"/>
</dbReference>
<evidence type="ECO:0000256" key="13">
    <source>
        <dbReference type="ARBA" id="ARBA00023004"/>
    </source>
</evidence>
<dbReference type="Gene3D" id="3.90.340.10">
    <property type="entry name" value="Nitric Oxide Synthase, Chain A, domain 1"/>
    <property type="match status" value="1"/>
</dbReference>
<dbReference type="PROSITE" id="PS01033">
    <property type="entry name" value="GLOBIN"/>
    <property type="match status" value="1"/>
</dbReference>
<dbReference type="Proteomes" id="UP001489004">
    <property type="component" value="Unassembled WGS sequence"/>
</dbReference>
<sequence>MTKPVATPWRNIDSGCVRSVPEGTAWAGPHPGYVHGNDPHICPNRCPIRPGSSESKLPAKEALLLDALEFQNLFHHEHGSSAEVKAKRIAEVQQQIEATGTYEHTFDEAQHGARVAWRNAPKCANRKFWDSLRLLDFRKAKTNKEAFDACLKVLEKAITSGVTTANVSLFRPKLPGEKQGPRIWNSQVIRFAGYKQADGTILGDPAEVEFTALVMRQFGWKPPSPCTGHDILPVVIQMDEKAPPEMFTIPPSYLPIVPLEHPQHKWFADLHLSWYGVPVVSCLELSVGGLLYTAAPFNGWYCSTEIVRNLTDEGRYNMVEPVAAKLGFNTSNNQELWRDYAVNVIHDAVLHSFRDWGYGIVDPHTLVASFWVWYNKEKATRGYSPGNWKWIVPPTMASLWPGYLKLNKMIEYTLKPAYFYAPGWHKYEGHFAKTSLQLEAPSAAGAAAKGVAQPAQPASAQIRVVIIYATVSGNTRKYALQVRDLLLVAGLAVTVLDAEQWDAPKHTALFAGKPNTRVYLIAMTSTYGSGAPPITAGKFLAWLGTGSEAADVLQDVPYTVFGLGSSCFPRYCAAADTMNALLAATGADLLAGIGKGNALGGEEAAWRCWALDVVLGLLERETEVLGSGLGDRLLAGLDDGAQADNFKPAFNLVLLTGRKNYARDTERITVKVKSCRELLNLPTNGQAPLRSTKCVTLDLVGVARAHYRPGDNVAIYPHNDPDLVVEVGRRLGLEDLDACFDLEALSELVEVPFPLPNTFRTILTRYVGLTDMPTLTGLRRLANFVSSTSERAAVKAIVGEQEAYDDWVYSKQPRWADIWAFFPSLDQALPVEVFLQLAPVISPRYYSIASSASYVPNELHVAISKLAYSTRLGQPRLGLCSSFMNWQAPGAKVDCKTIKVPTFRLPVNPLHPFLMVASGTGLAPFRGFWQERVAMIKHGVELGAALLCFGCRTTQEDFLLKDELRDFLFKDELEVTTKCGALTEVLLALSREPDMPKQYVQDKLAAEAELIRSVLSAPTAQVFICGDAMMAMAVSASLSKVLGRKELDAMVAGGRYHEEVFGVSVKENQARPPPPAISASRVANKHNSAALVEGIKNGTQDLTAKDEDGNSLLHMAAAVNSTELLETLLKAGAATNSVNNWGLTPLLMARRSGHTEAAALLEEHGAKMCCKMHASFFPLHVAAFEGNVEAVLKLTADGFDVDHADFFGNTALHIAAVLGRNAVASELLDHGASVNQSNRWGRTAFQVALTSRAPRATAQLLTQHGARLTAVEGDGLGAHAFSVVHANHDDVNPTQGSAGALSEEGIGLVQASWKFLSGGSGFEANDAQTNDILAEHGVALIQNLVEVDPSLATLFPPMESSYLRMHGLRVWKTLGSVIEGLANLEATLPNLRALAKRHIGYGVALHHYSVLSTAVLTTLEQALGVKWSAEEKAAWTAVVNAINVTASAVYQEAEETDAKAPVPPPASA</sequence>
<evidence type="ECO:0000256" key="11">
    <source>
        <dbReference type="ARBA" id="ARBA00022860"/>
    </source>
</evidence>
<dbReference type="PROSITE" id="PS50902">
    <property type="entry name" value="FLAVODOXIN_LIKE"/>
    <property type="match status" value="1"/>
</dbReference>
<protein>
    <recommendedName>
        <fullName evidence="23">Nitric-oxide synthase (NADPH)</fullName>
    </recommendedName>
</protein>
<dbReference type="Pfam" id="PF00258">
    <property type="entry name" value="Flavodoxin_1"/>
    <property type="match status" value="1"/>
</dbReference>
<dbReference type="Pfam" id="PF00042">
    <property type="entry name" value="Globin"/>
    <property type="match status" value="1"/>
</dbReference>
<feature type="repeat" description="ANK" evidence="17">
    <location>
        <begin position="1207"/>
        <end position="1239"/>
    </location>
</feature>
<dbReference type="GO" id="GO:0019825">
    <property type="term" value="F:oxygen binding"/>
    <property type="evidence" value="ECO:0007669"/>
    <property type="project" value="InterPro"/>
</dbReference>
<dbReference type="Gene3D" id="3.90.1230.10">
    <property type="entry name" value="Nitric Oxide Synthase, Chain A, domain 3"/>
    <property type="match status" value="1"/>
</dbReference>
<evidence type="ECO:0000256" key="12">
    <source>
        <dbReference type="ARBA" id="ARBA00023002"/>
    </source>
</evidence>
<dbReference type="Gene3D" id="1.10.490.10">
    <property type="entry name" value="Globins"/>
    <property type="match status" value="1"/>
</dbReference>
<dbReference type="Pfam" id="PF02898">
    <property type="entry name" value="NO_synthase"/>
    <property type="match status" value="1"/>
</dbReference>
<dbReference type="GO" id="GO:0062197">
    <property type="term" value="P:cellular response to chemical stress"/>
    <property type="evidence" value="ECO:0007669"/>
    <property type="project" value="UniProtKB-ARBA"/>
</dbReference>
<proteinExistence type="inferred from homology"/>
<comment type="catalytic activity">
    <reaction evidence="15">
        <text>2 nitric oxide + NADH + 2 O2 = 2 nitrate + NAD(+) + H(+)</text>
        <dbReference type="Rhea" id="RHEA:19469"/>
        <dbReference type="ChEBI" id="CHEBI:15378"/>
        <dbReference type="ChEBI" id="CHEBI:15379"/>
        <dbReference type="ChEBI" id="CHEBI:16480"/>
        <dbReference type="ChEBI" id="CHEBI:17632"/>
        <dbReference type="ChEBI" id="CHEBI:57540"/>
        <dbReference type="ChEBI" id="CHEBI:57945"/>
        <dbReference type="EC" id="1.14.12.17"/>
    </reaction>
</comment>
<dbReference type="Pfam" id="PF00667">
    <property type="entry name" value="FAD_binding_1"/>
    <property type="match status" value="1"/>
</dbReference>
<evidence type="ECO:0000256" key="4">
    <source>
        <dbReference type="ARBA" id="ARBA00006401"/>
    </source>
</evidence>
<dbReference type="PANTHER" id="PTHR43410">
    <property type="entry name" value="NITRIC OXIDE SYNTHASE OXYGENASE"/>
    <property type="match status" value="1"/>
</dbReference>
<evidence type="ECO:0000259" key="18">
    <source>
        <dbReference type="PROSITE" id="PS01033"/>
    </source>
</evidence>
<dbReference type="GO" id="GO:0005516">
    <property type="term" value="F:calmodulin binding"/>
    <property type="evidence" value="ECO:0007669"/>
    <property type="project" value="UniProtKB-KW"/>
</dbReference>
<evidence type="ECO:0000256" key="8">
    <source>
        <dbReference type="ARBA" id="ARBA00022723"/>
    </source>
</evidence>
<dbReference type="GO" id="GO:0006809">
    <property type="term" value="P:nitric oxide biosynthetic process"/>
    <property type="evidence" value="ECO:0007669"/>
    <property type="project" value="InterPro"/>
</dbReference>
<evidence type="ECO:0000256" key="14">
    <source>
        <dbReference type="ARBA" id="ARBA00023027"/>
    </source>
</evidence>
<dbReference type="Pfam" id="PF00175">
    <property type="entry name" value="NAD_binding_1"/>
    <property type="match status" value="1"/>
</dbReference>
<evidence type="ECO:0000259" key="20">
    <source>
        <dbReference type="PROSITE" id="PS51384"/>
    </source>
</evidence>
<dbReference type="Gene3D" id="3.40.50.80">
    <property type="entry name" value="Nucleotide-binding domain of ferredoxin-NADP reductase (FNR) module"/>
    <property type="match status" value="1"/>
</dbReference>
<dbReference type="InterPro" id="IPR017938">
    <property type="entry name" value="Riboflavin_synthase-like_b-brl"/>
</dbReference>
<dbReference type="InterPro" id="IPR002110">
    <property type="entry name" value="Ankyrin_rpt"/>
</dbReference>
<dbReference type="GO" id="GO:0008941">
    <property type="term" value="F:nitric oxide dioxygenase NAD(P)H activity"/>
    <property type="evidence" value="ECO:0007669"/>
    <property type="project" value="UniProtKB-EC"/>
</dbReference>
<dbReference type="Gene3D" id="2.40.30.10">
    <property type="entry name" value="Translation factors"/>
    <property type="match status" value="1"/>
</dbReference>
<feature type="domain" description="Globin" evidence="18">
    <location>
        <begin position="1300"/>
        <end position="1451"/>
    </location>
</feature>
<evidence type="ECO:0000256" key="5">
    <source>
        <dbReference type="ARBA" id="ARBA00022617"/>
    </source>
</evidence>
<evidence type="ECO:0000256" key="9">
    <source>
        <dbReference type="ARBA" id="ARBA00022827"/>
    </source>
</evidence>
<dbReference type="InterPro" id="IPR001433">
    <property type="entry name" value="OxRdtase_FAD/NAD-bd"/>
</dbReference>
<gene>
    <name evidence="21" type="ORF">WJX72_002811</name>
</gene>
<dbReference type="GO" id="GO:0020037">
    <property type="term" value="F:heme binding"/>
    <property type="evidence" value="ECO:0007669"/>
    <property type="project" value="InterPro"/>
</dbReference>
<evidence type="ECO:0000256" key="17">
    <source>
        <dbReference type="PROSITE-ProRule" id="PRU00023"/>
    </source>
</evidence>
<comment type="caution">
    <text evidence="21">The sequence shown here is derived from an EMBL/GenBank/DDBJ whole genome shotgun (WGS) entry which is preliminary data.</text>
</comment>
<keyword evidence="11" id="KW-0112">Calmodulin-binding</keyword>
<keyword evidence="9" id="KW-0274">FAD</keyword>
<evidence type="ECO:0000313" key="22">
    <source>
        <dbReference type="Proteomes" id="UP001489004"/>
    </source>
</evidence>
<organism evidence="21 22">
    <name type="scientific">[Myrmecia] bisecta</name>
    <dbReference type="NCBI Taxonomy" id="41462"/>
    <lineage>
        <taxon>Eukaryota</taxon>
        <taxon>Viridiplantae</taxon>
        <taxon>Chlorophyta</taxon>
        <taxon>core chlorophytes</taxon>
        <taxon>Trebouxiophyceae</taxon>
        <taxon>Trebouxiales</taxon>
        <taxon>Trebouxiaceae</taxon>
        <taxon>Myrmecia</taxon>
    </lineage>
</organism>
<evidence type="ECO:0000313" key="21">
    <source>
        <dbReference type="EMBL" id="KAK9823444.1"/>
    </source>
</evidence>
<feature type="domain" description="Flavodoxin-like" evidence="19">
    <location>
        <begin position="464"/>
        <end position="614"/>
    </location>
</feature>
<dbReference type="InterPro" id="IPR003097">
    <property type="entry name" value="CysJ-like_FAD-binding"/>
</dbReference>
<dbReference type="InterPro" id="IPR012292">
    <property type="entry name" value="Globin/Proto"/>
</dbReference>
<dbReference type="PANTHER" id="PTHR43410:SF1">
    <property type="entry name" value="NITRIC OXIDE SYNTHASE"/>
    <property type="match status" value="1"/>
</dbReference>
<name>A0AAW1QPR9_9CHLO</name>
<evidence type="ECO:0000256" key="15">
    <source>
        <dbReference type="ARBA" id="ARBA00048649"/>
    </source>
</evidence>
<keyword evidence="12" id="KW-0560">Oxidoreductase</keyword>
<dbReference type="GO" id="GO:0004517">
    <property type="term" value="F:nitric-oxide synthase activity"/>
    <property type="evidence" value="ECO:0007669"/>
    <property type="project" value="InterPro"/>
</dbReference>
<dbReference type="GO" id="GO:0046872">
    <property type="term" value="F:metal ion binding"/>
    <property type="evidence" value="ECO:0007669"/>
    <property type="project" value="UniProtKB-KW"/>
</dbReference>
<dbReference type="PRINTS" id="PR00369">
    <property type="entry name" value="FLAVODOXIN"/>
</dbReference>